<gene>
    <name evidence="2" type="ORF">JCR33_21215</name>
</gene>
<dbReference type="CDD" id="cd05018">
    <property type="entry name" value="CoxG"/>
    <property type="match status" value="1"/>
</dbReference>
<dbReference type="AlphaFoldDB" id="A0A934IKB3"/>
<dbReference type="InterPro" id="IPR023393">
    <property type="entry name" value="START-like_dom_sf"/>
</dbReference>
<dbReference type="InterPro" id="IPR010419">
    <property type="entry name" value="CO_DH_gsu"/>
</dbReference>
<sequence length="175" mass="18243">MTSGLRAGRDGPTMPEGKGYQMRGEGATVVSVSPEDLWAIVTDERRLAAAIPGADTLHRVGEGMPRAYAADVGIGVGPVKGTYHVTAEFAEEEPPAALVLFGGAKGPFGHSSGEGWVDFRSVDGGTEVVYSYAILISGTVARLGGRLLDAAANKLIAKFFARLAKAIEADRVVAR</sequence>
<evidence type="ECO:0000313" key="3">
    <source>
        <dbReference type="Proteomes" id="UP000609531"/>
    </source>
</evidence>
<reference evidence="2" key="1">
    <citation type="submission" date="2020-12" db="EMBL/GenBank/DDBJ databases">
        <title>Bacterial taxonomy.</title>
        <authorList>
            <person name="Pan X."/>
        </authorList>
    </citation>
    <scope>NUCLEOTIDE SEQUENCE</scope>
    <source>
        <strain evidence="2">B2012</strain>
    </source>
</reference>
<dbReference type="PANTHER" id="PTHR38588">
    <property type="entry name" value="BLL0334 PROTEIN"/>
    <property type="match status" value="1"/>
</dbReference>
<name>A0A934IKB3_9HYPH</name>
<dbReference type="Gene3D" id="3.30.530.20">
    <property type="match status" value="1"/>
</dbReference>
<comment type="caution">
    <text evidence="2">The sequence shown here is derived from an EMBL/GenBank/DDBJ whole genome shotgun (WGS) entry which is preliminary data.</text>
</comment>
<dbReference type="Pfam" id="PF06240">
    <property type="entry name" value="COXG"/>
    <property type="match status" value="1"/>
</dbReference>
<organism evidence="2 3">
    <name type="scientific">Acuticoccus mangrovi</name>
    <dbReference type="NCBI Taxonomy" id="2796142"/>
    <lineage>
        <taxon>Bacteria</taxon>
        <taxon>Pseudomonadati</taxon>
        <taxon>Pseudomonadota</taxon>
        <taxon>Alphaproteobacteria</taxon>
        <taxon>Hyphomicrobiales</taxon>
        <taxon>Amorphaceae</taxon>
        <taxon>Acuticoccus</taxon>
    </lineage>
</organism>
<dbReference type="SUPFAM" id="SSF55961">
    <property type="entry name" value="Bet v1-like"/>
    <property type="match status" value="1"/>
</dbReference>
<keyword evidence="3" id="KW-1185">Reference proteome</keyword>
<dbReference type="EMBL" id="JAEKJA010000024">
    <property type="protein sequence ID" value="MBJ3778234.1"/>
    <property type="molecule type" value="Genomic_DNA"/>
</dbReference>
<proteinExistence type="predicted"/>
<accession>A0A934IKB3</accession>
<evidence type="ECO:0000313" key="2">
    <source>
        <dbReference type="EMBL" id="MBJ3778234.1"/>
    </source>
</evidence>
<dbReference type="PANTHER" id="PTHR38588:SF1">
    <property type="entry name" value="BLL0334 PROTEIN"/>
    <property type="match status" value="1"/>
</dbReference>
<dbReference type="RefSeq" id="WP_198884135.1">
    <property type="nucleotide sequence ID" value="NZ_JAEKJA010000024.1"/>
</dbReference>
<protein>
    <submittedName>
        <fullName evidence="2">Carbon monoxide dehydrogenase subunit G</fullName>
    </submittedName>
</protein>
<dbReference type="Proteomes" id="UP000609531">
    <property type="component" value="Unassembled WGS sequence"/>
</dbReference>
<evidence type="ECO:0000256" key="1">
    <source>
        <dbReference type="SAM" id="MobiDB-lite"/>
    </source>
</evidence>
<feature type="region of interest" description="Disordered" evidence="1">
    <location>
        <begin position="1"/>
        <end position="22"/>
    </location>
</feature>